<evidence type="ECO:0000313" key="58">
    <source>
        <dbReference type="EMBL" id="RKA10996.1"/>
    </source>
</evidence>
<evidence type="ECO:0000313" key="47">
    <source>
        <dbReference type="EMBL" id="EDP8513499.1"/>
    </source>
</evidence>
<evidence type="ECO:0000313" key="94">
    <source>
        <dbReference type="Proteomes" id="UP000533021"/>
    </source>
</evidence>
<dbReference type="Proteomes" id="UP000403352">
    <property type="component" value="Unassembled WGS sequence"/>
</dbReference>
<dbReference type="AlphaFoldDB" id="A0A0B8QTK7"/>
<dbReference type="EMBL" id="AABBYJ010000006">
    <property type="protein sequence ID" value="EAG4331826.1"/>
    <property type="molecule type" value="Genomic_DNA"/>
</dbReference>
<dbReference type="GO" id="GO:0071978">
    <property type="term" value="P:bacterial-type flagellum-dependent swarming motility"/>
    <property type="evidence" value="ECO:0007669"/>
    <property type="project" value="TreeGrafter"/>
</dbReference>
<dbReference type="EMBL" id="AABFVG010000002">
    <property type="protein sequence ID" value="EAH2281066.1"/>
    <property type="molecule type" value="Genomic_DNA"/>
</dbReference>
<dbReference type="EMBL" id="QUQA01000010">
    <property type="protein sequence ID" value="RKC01771.1"/>
    <property type="molecule type" value="Genomic_DNA"/>
</dbReference>
<evidence type="ECO:0000313" key="73">
    <source>
        <dbReference type="Proteomes" id="UP000368512"/>
    </source>
</evidence>
<dbReference type="EMBL" id="AAHZFN010000002">
    <property type="protein sequence ID" value="ECB9472321.1"/>
    <property type="molecule type" value="Genomic_DNA"/>
</dbReference>
<dbReference type="EMBL" id="AAAJKI010000030">
    <property type="protein sequence ID" value="EAC6548905.1"/>
    <property type="molecule type" value="Genomic_DNA"/>
</dbReference>
<evidence type="ECO:0000313" key="100">
    <source>
        <dbReference type="Proteomes" id="UP000566597"/>
    </source>
</evidence>
<evidence type="ECO:0000313" key="84">
    <source>
        <dbReference type="Proteomes" id="UP000467536"/>
    </source>
</evidence>
<dbReference type="KEGG" id="lmv:Y193_12245"/>
<reference evidence="48" key="7">
    <citation type="submission" date="2019-10" db="EMBL/GenBank/DDBJ databases">
        <authorList>
            <consortium name="NCBI Pathogen Detection Project"/>
        </authorList>
    </citation>
    <scope>NUCLEOTIDE SEQUENCE</scope>
    <source>
        <strain evidence="48">09CEB371LM</strain>
        <strain evidence="53">2017-325981-023-01</strain>
        <strain evidence="49">CFIAFB20100120</strain>
        <strain evidence="51">CFIAFB20170037</strain>
        <strain evidence="50">CFIAFB20170045</strain>
        <strain evidence="52">DMG1500109</strain>
        <strain evidence="54">SFBRL218_S4</strain>
    </source>
</reference>
<dbReference type="EMBL" id="MJTJ01000019">
    <property type="protein sequence ID" value="OET48729.1"/>
    <property type="molecule type" value="Genomic_DNA"/>
</dbReference>
<evidence type="ECO:0000313" key="77">
    <source>
        <dbReference type="Proteomes" id="UP000398321"/>
    </source>
</evidence>
<dbReference type="Proteomes" id="UP000842809">
    <property type="component" value="Unassembled WGS sequence"/>
</dbReference>
<dbReference type="Pfam" id="PF00460">
    <property type="entry name" value="Flg_bb_rod"/>
    <property type="match status" value="1"/>
</dbReference>
<evidence type="ECO:0000313" key="79">
    <source>
        <dbReference type="Proteomes" id="UP000410967"/>
    </source>
</evidence>
<evidence type="ECO:0000313" key="54">
    <source>
        <dbReference type="EMBL" id="HAO5923121.1"/>
    </source>
</evidence>
<dbReference type="EMBL" id="AABGUK010000001">
    <property type="protein sequence ID" value="EAH4240953.1"/>
    <property type="molecule type" value="Genomic_DNA"/>
</dbReference>
<evidence type="ECO:0000313" key="71">
    <source>
        <dbReference type="Proteomes" id="UP000364988"/>
    </source>
</evidence>
<dbReference type="EMBL" id="DABXZF010000027">
    <property type="protein sequence ID" value="HAO5923121.1"/>
    <property type="molecule type" value="Genomic_DNA"/>
</dbReference>
<dbReference type="Proteomes" id="UP000467347">
    <property type="component" value="Unassembled WGS sequence"/>
</dbReference>
<dbReference type="Proteomes" id="UP000566721">
    <property type="component" value="Unassembled WGS sequence"/>
</dbReference>
<dbReference type="EMBL" id="AANCRK010000001">
    <property type="protein sequence ID" value="EDN7713768.1"/>
    <property type="molecule type" value="Genomic_DNA"/>
</dbReference>
<dbReference type="EMBL" id="DAAJFY010000001">
    <property type="protein sequence ID" value="HAC0274129.1"/>
    <property type="molecule type" value="Genomic_DNA"/>
</dbReference>
<evidence type="ECO:0000313" key="57">
    <source>
        <dbReference type="EMBL" id="OET48729.1"/>
    </source>
</evidence>
<evidence type="ECO:0000313" key="20">
    <source>
        <dbReference type="EMBL" id="EAG0866772.1"/>
    </source>
</evidence>
<evidence type="ECO:0000313" key="55">
    <source>
        <dbReference type="EMBL" id="NYA00559.1"/>
    </source>
</evidence>
<dbReference type="EMBL" id="AAASLB010000001">
    <property type="protein sequence ID" value="EAE4940715.1"/>
    <property type="molecule type" value="Genomic_DNA"/>
</dbReference>
<evidence type="ECO:0000313" key="32">
    <source>
        <dbReference type="EMBL" id="EAH0251342.1"/>
    </source>
</evidence>
<dbReference type="EMBL" id="AABATR010000001">
    <property type="protein sequence ID" value="EAG1892216.1"/>
    <property type="molecule type" value="Genomic_DNA"/>
</dbReference>
<evidence type="ECO:0000313" key="103">
    <source>
        <dbReference type="Proteomes" id="UP000843503"/>
    </source>
</evidence>
<evidence type="ECO:0000313" key="53">
    <source>
        <dbReference type="EMBL" id="HAJ9592203.1"/>
    </source>
</evidence>
<evidence type="ECO:0000313" key="69">
    <source>
        <dbReference type="Proteomes" id="UP000354255"/>
    </source>
</evidence>
<evidence type="ECO:0000313" key="34">
    <source>
        <dbReference type="EMBL" id="EAH3292862.1"/>
    </source>
</evidence>
<dbReference type="PANTHER" id="PTHR30435:SF19">
    <property type="entry name" value="FLAGELLAR BASAL-BODY ROD PROTEIN FLGG"/>
    <property type="match status" value="1"/>
</dbReference>
<evidence type="ECO:0000313" key="36">
    <source>
        <dbReference type="EMBL" id="EAK8896418.1"/>
    </source>
</evidence>
<dbReference type="EMBL" id="AABAYG010000001">
    <property type="protein sequence ID" value="EAG2244361.1"/>
    <property type="molecule type" value="Genomic_DNA"/>
</dbReference>
<reference evidence="60 61" key="2">
    <citation type="journal article" date="2018" name="BMC Genomics">
        <title>Genes significantly associated with lineage II food isolates of Listeria monocytogenes.</title>
        <authorList>
            <person name="Pirone-Davies C."/>
            <person name="Chen Y."/>
            <person name="Pightling A."/>
            <person name="Ryan G."/>
            <person name="Wang Y."/>
            <person name="Yao K."/>
            <person name="Hoffmann M."/>
            <person name="Allard M.W."/>
        </authorList>
    </citation>
    <scope>NUCLEOTIDE SEQUENCE [LARGE SCALE GENOMIC DNA]</scope>
    <source>
        <strain evidence="59 61">CFSAN028761</strain>
        <strain evidence="58 60">PNUSAL000550</strain>
    </source>
</reference>
<evidence type="ECO:0000313" key="74">
    <source>
        <dbReference type="Proteomes" id="UP000376505"/>
    </source>
</evidence>
<dbReference type="RefSeq" id="WP_003724433.1">
    <property type="nucleotide sequence ID" value="NC_021824.1"/>
</dbReference>
<dbReference type="InterPro" id="IPR010930">
    <property type="entry name" value="Flg_bb/hook_C_dom"/>
</dbReference>
<dbReference type="InterPro" id="IPR011491">
    <property type="entry name" value="FlgE_D2"/>
</dbReference>
<evidence type="ECO:0000313" key="13">
    <source>
        <dbReference type="EMBL" id="EAD1183990.1"/>
    </source>
</evidence>
<reference evidence="93 94" key="4">
    <citation type="submission" date="2019-04" db="EMBL/GenBank/DDBJ databases">
        <authorList>
            <person name="Ashton P.M."/>
            <person name="Dallman T."/>
            <person name="Nair S."/>
            <person name="De Pinna E."/>
            <person name="Peters T."/>
            <person name="Grant K."/>
        </authorList>
    </citation>
    <scope>NUCLEOTIDE SEQUENCE [LARGE SCALE GENOMIC DNA]</scope>
    <source>
        <strain evidence="33 94">282333</strain>
        <strain evidence="34 93">282352</strain>
        <strain evidence="31 97">289003</strain>
        <strain evidence="32 100">406731</strain>
        <strain evidence="46 84">788324</strain>
        <strain evidence="19">RL15000286</strain>
    </source>
</reference>
<dbReference type="EMBL" id="AAAIKW010000001">
    <property type="protein sequence ID" value="EAC4551277.1"/>
    <property type="molecule type" value="Genomic_DNA"/>
</dbReference>
<dbReference type="EMBL" id="AAAREG010000013">
    <property type="protein sequence ID" value="EAE2355298.1"/>
    <property type="molecule type" value="Genomic_DNA"/>
</dbReference>
<evidence type="ECO:0000313" key="45">
    <source>
        <dbReference type="EMBL" id="EDN9835531.1"/>
    </source>
</evidence>
<evidence type="ECO:0000256" key="3">
    <source>
        <dbReference type="RuleBase" id="RU362116"/>
    </source>
</evidence>
<evidence type="ECO:0000313" key="16">
    <source>
        <dbReference type="EMBL" id="EAD5785471.1"/>
    </source>
</evidence>
<dbReference type="EMBL" id="AAAQQZ010000001">
    <property type="protein sequence ID" value="EAE1337370.1"/>
    <property type="molecule type" value="Genomic_DNA"/>
</dbReference>
<evidence type="ECO:0000313" key="61">
    <source>
        <dbReference type="Proteomes" id="UP000280270"/>
    </source>
</evidence>
<dbReference type="InterPro" id="IPR020013">
    <property type="entry name" value="Flagellar_FlgE/F/G"/>
</dbReference>
<dbReference type="EMBL" id="MJTJ01000023">
    <property type="protein sequence ID" value="OET47926.1"/>
    <property type="molecule type" value="Genomic_DNA"/>
</dbReference>
<dbReference type="Proteomes" id="UP000549379">
    <property type="component" value="Unassembled WGS sequence"/>
</dbReference>
<dbReference type="EMBL" id="AABBAW010000001">
    <property type="protein sequence ID" value="EAG2514097.1"/>
    <property type="molecule type" value="Genomic_DNA"/>
</dbReference>
<evidence type="ECO:0000313" key="27">
    <source>
        <dbReference type="EMBL" id="EAG4461261.1"/>
    </source>
</evidence>
<reference evidence="56 106" key="1">
    <citation type="submission" date="2016-09" db="EMBL/GenBank/DDBJ databases">
        <title>100K Listeria isolates.</title>
        <authorList>
            <person name="Chen P."/>
            <person name="Weimer B.C."/>
            <person name="Kong N."/>
            <person name="Huang B."/>
        </authorList>
    </citation>
    <scope>NUCLEOTIDE SEQUENCE [LARGE SCALE GENOMIC DNA]</scope>
    <source>
        <strain evidence="56 106">BCW_2383</strain>
    </source>
</reference>
<dbReference type="EMBL" id="AAALRN010000001">
    <property type="protein sequence ID" value="EAD1183990.1"/>
    <property type="molecule type" value="Genomic_DNA"/>
</dbReference>
<evidence type="ECO:0000313" key="96">
    <source>
        <dbReference type="Proteomes" id="UP000544530"/>
    </source>
</evidence>
<dbReference type="EMBL" id="AABGHY010000001">
    <property type="protein sequence ID" value="EAH3292862.1"/>
    <property type="molecule type" value="Genomic_DNA"/>
</dbReference>
<dbReference type="Proteomes" id="UP000840039">
    <property type="component" value="Unassembled WGS sequence"/>
</dbReference>
<evidence type="ECO:0000313" key="64">
    <source>
        <dbReference type="Proteomes" id="UP000337746"/>
    </source>
</evidence>
<evidence type="ECO:0000313" key="37">
    <source>
        <dbReference type="EMBL" id="EAK9317475.1"/>
    </source>
</evidence>
<protein>
    <recommendedName>
        <fullName evidence="2">Flagellar hook protein FlgE</fullName>
    </recommendedName>
</protein>
<dbReference type="Proteomes" id="UP000527632">
    <property type="component" value="Unassembled WGS sequence"/>
</dbReference>
<dbReference type="EMBL" id="AABAWE010000001">
    <property type="protein sequence ID" value="EAG2086012.1"/>
    <property type="molecule type" value="Genomic_DNA"/>
</dbReference>
<dbReference type="EMBL" id="AABCVX010000001">
    <property type="protein sequence ID" value="EAG6167996.1"/>
    <property type="molecule type" value="Genomic_DNA"/>
</dbReference>
<evidence type="ECO:0000313" key="26">
    <source>
        <dbReference type="EMBL" id="EAG4331826.1"/>
    </source>
</evidence>
<evidence type="ECO:0000313" key="11">
    <source>
        <dbReference type="EMBL" id="EAC7479289.1"/>
    </source>
</evidence>
<evidence type="ECO:0000313" key="83">
    <source>
        <dbReference type="Proteomes" id="UP000467347"/>
    </source>
</evidence>
<evidence type="ECO:0000313" key="76">
    <source>
        <dbReference type="Proteomes" id="UP000389283"/>
    </source>
</evidence>
<evidence type="ECO:0000313" key="85">
    <source>
        <dbReference type="Proteomes" id="UP000478682"/>
    </source>
</evidence>
<dbReference type="Proteomes" id="UP000427828">
    <property type="component" value="Unassembled WGS sequence"/>
</dbReference>
<dbReference type="Proteomes" id="UP000376505">
    <property type="component" value="Unassembled WGS sequence"/>
</dbReference>
<reference evidence="47 86" key="8">
    <citation type="submission" date="2020-02" db="EMBL/GenBank/DDBJ databases">
        <authorList>
            <consortium name="GenomeTrakr: Next Generation Sequencing Network for Food Pathogen Tracability"/>
        </authorList>
    </citation>
    <scope>NUCLEOTIDE SEQUENCE [LARGE SCALE GENOMIC DNA]</scope>
    <source>
        <strain evidence="25 99">10B02965A-1</strain>
        <strain evidence="11 73">CFSAN008042</strain>
        <strain evidence="27 92">CFSAN063727</strain>
        <strain evidence="44 82">CFSAN102901</strain>
        <strain evidence="17 75">FDA00006494</strain>
        <strain evidence="9 72">FDA00007096</strain>
        <strain evidence="13 78">FDA00008584</strain>
        <strain evidence="23">FDA00011243</strain>
        <strain evidence="10 62">FDA00013332</strain>
        <strain evidence="16 66">FDA00013853</strain>
        <strain evidence="38 80">FDA00014336</strain>
        <strain evidence="40 76">FDA00014370</strain>
        <strain evidence="39 77">FDA00014392</strain>
        <strain evidence="47">FDA00015054</strain>
        <strain evidence="26 95">FDA1005580-S054-001</strain>
        <strain evidence="86">FDA1090798-S029-001</strain>
        <strain evidence="87">FDA956581-098-004</strain>
        <strain evidence="24 90">FDA960927-006-004</strain>
        <strain evidence="28 101">FLAG-38921</strain>
        <strain evidence="41 81">FLAG-51482A</strain>
        <strain evidence="22 64">FLAG-54356</strain>
        <strain evidence="15 74">FSIS31901579</strain>
        <strain evidence="35 91">LS1344</strain>
        <strain evidence="45 83">OSF101448</strain>
        <strain evidence="14 67">VA-WGS-00405</strain>
    </source>
</reference>
<dbReference type="InterPro" id="IPR001444">
    <property type="entry name" value="Flag_bb_rod_N"/>
</dbReference>
<evidence type="ECO:0000313" key="70">
    <source>
        <dbReference type="Proteomes" id="UP000358545"/>
    </source>
</evidence>
<comment type="similarity">
    <text evidence="1 3">Belongs to the flagella basal body rod proteins family.</text>
</comment>
<dbReference type="EMBL" id="AAAKQF010000003">
    <property type="protein sequence ID" value="EAC9039922.1"/>
    <property type="molecule type" value="Genomic_DNA"/>
</dbReference>
<evidence type="ECO:0000313" key="15">
    <source>
        <dbReference type="EMBL" id="EAD5775212.1"/>
    </source>
</evidence>
<evidence type="ECO:0000313" key="72">
    <source>
        <dbReference type="Proteomes" id="UP000365297"/>
    </source>
</evidence>
<dbReference type="EMBL" id="AANPAU010000002">
    <property type="protein sequence ID" value="EDP8513499.1"/>
    <property type="molecule type" value="Genomic_DNA"/>
</dbReference>
<dbReference type="Proteomes" id="UP000533021">
    <property type="component" value="Unassembled WGS sequence"/>
</dbReference>
<evidence type="ECO:0000313" key="105">
    <source>
        <dbReference type="Proteomes" id="UP000844415"/>
    </source>
</evidence>
<dbReference type="EMBL" id="AALAQH010000001">
    <property type="protein sequence ID" value="ECX6923610.1"/>
    <property type="molecule type" value="Genomic_DNA"/>
</dbReference>
<dbReference type="Proteomes" id="UP000389283">
    <property type="component" value="Unassembled WGS sequence"/>
</dbReference>
<evidence type="ECO:0000313" key="104">
    <source>
        <dbReference type="Proteomes" id="UP000843775"/>
    </source>
</evidence>
<dbReference type="Proteomes" id="UP000489121">
    <property type="component" value="Unassembled WGS sequence"/>
</dbReference>
<evidence type="ECO:0000313" key="89">
    <source>
        <dbReference type="Proteomes" id="UP000522199"/>
    </source>
</evidence>
<evidence type="ECO:0000313" key="17">
    <source>
        <dbReference type="EMBL" id="EAE1337370.1"/>
    </source>
</evidence>
<feature type="domain" description="Flagellar basal-body/hook protein C-terminal" evidence="5">
    <location>
        <begin position="367"/>
        <end position="409"/>
    </location>
</feature>
<evidence type="ECO:0000313" key="63">
    <source>
        <dbReference type="Proteomes" id="UP000336166"/>
    </source>
</evidence>
<dbReference type="EMBL" id="JACAVN010000001">
    <property type="protein sequence ID" value="NYA00559.1"/>
    <property type="molecule type" value="Genomic_DNA"/>
</dbReference>
<dbReference type="Proteomes" id="UP000481141">
    <property type="component" value="Unassembled WGS sequence"/>
</dbReference>
<dbReference type="EMBL" id="AABBZO010000002">
    <property type="protein sequence ID" value="EAG4461261.1"/>
    <property type="molecule type" value="Genomic_DNA"/>
</dbReference>
<dbReference type="Proteomes" id="UP000844415">
    <property type="component" value="Unassembled WGS sequence"/>
</dbReference>
<evidence type="ECO:0000313" key="59">
    <source>
        <dbReference type="EMBL" id="RKC01771.1"/>
    </source>
</evidence>
<evidence type="ECO:0000313" key="35">
    <source>
        <dbReference type="EMBL" id="EAH4240953.1"/>
    </source>
</evidence>
<keyword evidence="48" id="KW-0966">Cell projection</keyword>
<dbReference type="Proteomes" id="UP000546397">
    <property type="component" value="Unassembled WGS sequence"/>
</dbReference>
<evidence type="ECO:0000313" key="106">
    <source>
        <dbReference type="Proteomes" id="UP000852906"/>
    </source>
</evidence>
<dbReference type="EMBL" id="AAAJWF010000001">
    <property type="protein sequence ID" value="EAC7479289.1"/>
    <property type="molecule type" value="Genomic_DNA"/>
</dbReference>
<evidence type="ECO:0000313" key="39">
    <source>
        <dbReference type="EMBL" id="ECB9513897.1"/>
    </source>
</evidence>
<dbReference type="Proteomes" id="UP000478704">
    <property type="component" value="Unassembled WGS sequence"/>
</dbReference>
<evidence type="ECO:0000259" key="6">
    <source>
        <dbReference type="Pfam" id="PF07559"/>
    </source>
</evidence>
<evidence type="ECO:0000313" key="23">
    <source>
        <dbReference type="EMBL" id="EAG2244361.1"/>
    </source>
</evidence>
<evidence type="ECO:0000313" key="68">
    <source>
        <dbReference type="Proteomes" id="UP000350032"/>
    </source>
</evidence>
<evidence type="ECO:0000313" key="92">
    <source>
        <dbReference type="Proteomes" id="UP000528151"/>
    </source>
</evidence>
<dbReference type="Pfam" id="PF06429">
    <property type="entry name" value="Flg_bbr_C"/>
    <property type="match status" value="1"/>
</dbReference>
<evidence type="ECO:0000313" key="14">
    <source>
        <dbReference type="EMBL" id="EAD3791688.1"/>
    </source>
</evidence>
<evidence type="ECO:0000313" key="43">
    <source>
        <dbReference type="EMBL" id="ECY9783226.1"/>
    </source>
</evidence>
<dbReference type="InterPro" id="IPR053967">
    <property type="entry name" value="LlgE_F_G-like_D1"/>
</dbReference>
<evidence type="ECO:0000313" key="90">
    <source>
        <dbReference type="Proteomes" id="UP000525850"/>
    </source>
</evidence>
<evidence type="ECO:0000313" key="56">
    <source>
        <dbReference type="EMBL" id="OET47926.1"/>
    </source>
</evidence>
<dbReference type="Proteomes" id="UP000843503">
    <property type="component" value="Unassembled WGS sequence"/>
</dbReference>
<evidence type="ECO:0000313" key="22">
    <source>
        <dbReference type="EMBL" id="EAG2086012.1"/>
    </source>
</evidence>
<dbReference type="Proteomes" id="UP000272537">
    <property type="component" value="Unassembled WGS sequence"/>
</dbReference>
<dbReference type="EMBL" id="AAANYN010000024">
    <property type="protein sequence ID" value="EAD5775212.1"/>
    <property type="molecule type" value="Genomic_DNA"/>
</dbReference>
<evidence type="ECO:0000313" key="65">
    <source>
        <dbReference type="Proteomes" id="UP000339309"/>
    </source>
</evidence>
<evidence type="ECO:0000313" key="42">
    <source>
        <dbReference type="EMBL" id="ECY6545614.1"/>
    </source>
</evidence>
<evidence type="ECO:0000313" key="81">
    <source>
        <dbReference type="Proteomes" id="UP000427828"/>
    </source>
</evidence>
<dbReference type="Proteomes" id="UP000354255">
    <property type="component" value="Unassembled WGS sequence"/>
</dbReference>
<dbReference type="Proteomes" id="UP000853596">
    <property type="component" value="Unassembled WGS sequence"/>
</dbReference>
<evidence type="ECO:0000313" key="80">
    <source>
        <dbReference type="Proteomes" id="UP000423131"/>
    </source>
</evidence>
<evidence type="ECO:0000313" key="30">
    <source>
        <dbReference type="EMBL" id="EAG9387954.1"/>
    </source>
</evidence>
<dbReference type="EMBL" id="DAAJCS010000009">
    <property type="protein sequence ID" value="HAC0013828.1"/>
    <property type="molecule type" value="Genomic_DNA"/>
</dbReference>
<evidence type="ECO:0000313" key="18">
    <source>
        <dbReference type="EMBL" id="EAE2355298.1"/>
    </source>
</evidence>
<evidence type="ECO:0000313" key="51">
    <source>
        <dbReference type="EMBL" id="HAC0274129.1"/>
    </source>
</evidence>
<evidence type="ECO:0000313" key="91">
    <source>
        <dbReference type="Proteomes" id="UP000527632"/>
    </source>
</evidence>
<dbReference type="EMBL" id="AAANYR010000001">
    <property type="protein sequence ID" value="EAD5785471.1"/>
    <property type="molecule type" value="Genomic_DNA"/>
</dbReference>
<dbReference type="KEGG" id="lmok:CQ02_03755"/>
<dbReference type="Proteomes" id="UP000365297">
    <property type="component" value="Unassembled WGS sequence"/>
</dbReference>
<evidence type="ECO:0000313" key="19">
    <source>
        <dbReference type="EMBL" id="EAE4940715.1"/>
    </source>
</evidence>
<evidence type="ECO:0000259" key="4">
    <source>
        <dbReference type="Pfam" id="PF00460"/>
    </source>
</evidence>
<dbReference type="Proteomes" id="UP000852906">
    <property type="component" value="Unassembled WGS sequence"/>
</dbReference>
<evidence type="ECO:0000313" key="67">
    <source>
        <dbReference type="Proteomes" id="UP000345329"/>
    </source>
</evidence>
<dbReference type="Proteomes" id="UP000540117">
    <property type="component" value="Unassembled WGS sequence"/>
</dbReference>
<evidence type="ECO:0000313" key="31">
    <source>
        <dbReference type="EMBL" id="EAG9520342.1"/>
    </source>
</evidence>
<evidence type="ECO:0000313" key="93">
    <source>
        <dbReference type="Proteomes" id="UP000530452"/>
    </source>
</evidence>
<evidence type="ECO:0000313" key="40">
    <source>
        <dbReference type="EMBL" id="ECC1555743.1"/>
    </source>
</evidence>
<evidence type="ECO:0000313" key="86">
    <source>
        <dbReference type="Proteomes" id="UP000478704"/>
    </source>
</evidence>
<evidence type="ECO:0000313" key="87">
    <source>
        <dbReference type="Proteomes" id="UP000481141"/>
    </source>
</evidence>
<proteinExistence type="inferred from homology"/>
<dbReference type="Proteomes" id="UP000423131">
    <property type="component" value="Unassembled WGS sequence"/>
</dbReference>
<dbReference type="InterPro" id="IPR037925">
    <property type="entry name" value="FlgE/F/G-like"/>
</dbReference>
<evidence type="ECO:0000313" key="33">
    <source>
        <dbReference type="EMBL" id="EAH2281066.1"/>
    </source>
</evidence>
<comment type="caution">
    <text evidence="48">The sequence shown here is derived from an EMBL/GenBank/DDBJ whole genome shotgun (WGS) entry which is preliminary data.</text>
</comment>
<dbReference type="Proteomes" id="UP000841146">
    <property type="component" value="Unassembled WGS sequence"/>
</dbReference>
<evidence type="ECO:0000313" key="60">
    <source>
        <dbReference type="Proteomes" id="UP000272537"/>
    </source>
</evidence>
<evidence type="ECO:0000259" key="7">
    <source>
        <dbReference type="Pfam" id="PF22692"/>
    </source>
</evidence>
<dbReference type="Proteomes" id="UP000339309">
    <property type="component" value="Unassembled WGS sequence"/>
</dbReference>
<dbReference type="EMBL" id="AABBHO010000022">
    <property type="protein sequence ID" value="EAG2997349.1"/>
    <property type="molecule type" value="Genomic_DNA"/>
</dbReference>
<dbReference type="EMBL" id="AAIAJJ010000002">
    <property type="protein sequence ID" value="ECC1555743.1"/>
    <property type="molecule type" value="Genomic_DNA"/>
</dbReference>
<evidence type="ECO:0000313" key="62">
    <source>
        <dbReference type="Proteomes" id="UP000331186"/>
    </source>
</evidence>
<evidence type="ECO:0000313" key="48">
    <source>
        <dbReference type="EMBL" id="HAA8053339.1"/>
    </source>
</evidence>
<evidence type="ECO:0000313" key="9">
    <source>
        <dbReference type="EMBL" id="EAC5549332.1"/>
    </source>
</evidence>
<dbReference type="Proteomes" id="UP000525850">
    <property type="component" value="Unassembled WGS sequence"/>
</dbReference>
<evidence type="ECO:0000313" key="101">
    <source>
        <dbReference type="Proteomes" id="UP000566721"/>
    </source>
</evidence>
<dbReference type="EMBL" id="DAAJZA010000019">
    <property type="protein sequence ID" value="HAC1756296.1"/>
    <property type="molecule type" value="Genomic_DNA"/>
</dbReference>
<keyword evidence="48" id="KW-0282">Flagellum</keyword>
<organism evidence="48">
    <name type="scientific">Listeria monocytogenes</name>
    <dbReference type="NCBI Taxonomy" id="1639"/>
    <lineage>
        <taxon>Bacteria</taxon>
        <taxon>Bacillati</taxon>
        <taxon>Bacillota</taxon>
        <taxon>Bacilli</taxon>
        <taxon>Bacillales</taxon>
        <taxon>Listeriaceae</taxon>
        <taxon>Listeria</taxon>
    </lineage>
</organism>
<dbReference type="Proteomes" id="UP000379076">
    <property type="component" value="Unassembled WGS sequence"/>
</dbReference>
<dbReference type="InterPro" id="IPR019776">
    <property type="entry name" value="Flagellar_basal_body_rod_CS"/>
</dbReference>
<dbReference type="Proteomes" id="UP000398321">
    <property type="component" value="Unassembled WGS sequence"/>
</dbReference>
<dbReference type="Proteomes" id="UP000364988">
    <property type="component" value="Unassembled WGS sequence"/>
</dbReference>
<dbReference type="Proteomes" id="UP000548278">
    <property type="component" value="Unassembled WGS sequence"/>
</dbReference>
<dbReference type="NCBIfam" id="TIGR03506">
    <property type="entry name" value="FlgEFG_subfam"/>
    <property type="match status" value="1"/>
</dbReference>
<dbReference type="Proteomes" id="UP000530452">
    <property type="component" value="Unassembled WGS sequence"/>
</dbReference>
<accession>A0A0B8QTK7</accession>
<evidence type="ECO:0000313" key="8">
    <source>
        <dbReference type="EMBL" id="EAC4551277.1"/>
    </source>
</evidence>
<evidence type="ECO:0000313" key="41">
    <source>
        <dbReference type="EMBL" id="ECX6923610.1"/>
    </source>
</evidence>
<evidence type="ECO:0000313" key="99">
    <source>
        <dbReference type="Proteomes" id="UP000549379"/>
    </source>
</evidence>
<evidence type="ECO:0000313" key="88">
    <source>
        <dbReference type="Proteomes" id="UP000489121"/>
    </source>
</evidence>
<evidence type="ECO:0000313" key="28">
    <source>
        <dbReference type="EMBL" id="EAG6167996.1"/>
    </source>
</evidence>
<dbReference type="EMBL" id="AALGDA010000027">
    <property type="protein sequence ID" value="ECY9783226.1"/>
    <property type="molecule type" value="Genomic_DNA"/>
</dbReference>
<reference evidence="102 103" key="3">
    <citation type="journal article" date="2018" name="Genome Biol.">
        <title>SKESA: strategic k-mer extension for scrupulous assemblies.</title>
        <authorList>
            <person name="Souvorov A."/>
            <person name="Agarwala R."/>
            <person name="Lipman D.J."/>
        </authorList>
    </citation>
    <scope>NUCLEOTIDE SEQUENCE [LARGE SCALE GENOMIC DNA]</scope>
    <source>
        <strain evidence="48">09CEB371LM</strain>
        <strain evidence="53">2017-325981-023-01</strain>
        <strain evidence="49 105">CFIAFB20100120</strain>
        <strain evidence="51">CFIAFB20170037</strain>
        <strain evidence="50 102">CFIAFB20170045</strain>
        <strain evidence="52 104">DMG1500109</strain>
        <strain evidence="54">SFBRL218_S4</strain>
    </source>
</reference>
<dbReference type="Proteomes" id="UP000522199">
    <property type="component" value="Unassembled WGS sequence"/>
</dbReference>
<dbReference type="EMBL" id="AACKDQ010000022">
    <property type="protein sequence ID" value="EAK9317475.1"/>
    <property type="molecule type" value="Genomic_DNA"/>
</dbReference>
<keyword evidence="48" id="KW-0969">Cilium</keyword>
<evidence type="ECO:0000313" key="75">
    <source>
        <dbReference type="Proteomes" id="UP000379076"/>
    </source>
</evidence>
<dbReference type="Proteomes" id="UP000350032">
    <property type="component" value="Unassembled WGS sequence"/>
</dbReference>
<evidence type="ECO:0000313" key="95">
    <source>
        <dbReference type="Proteomes" id="UP000540117"/>
    </source>
</evidence>
<dbReference type="Proteomes" id="UP000336166">
    <property type="component" value="Unassembled WGS sequence"/>
</dbReference>
<evidence type="ECO:0000313" key="44">
    <source>
        <dbReference type="EMBL" id="EDN7713768.1"/>
    </source>
</evidence>
<dbReference type="GO" id="GO:0009425">
    <property type="term" value="C:bacterial-type flagellum basal body"/>
    <property type="evidence" value="ECO:0007669"/>
    <property type="project" value="UniProtKB-SubCell"/>
</dbReference>
<dbReference type="Proteomes" id="UP000478682">
    <property type="component" value="Unassembled WGS sequence"/>
</dbReference>
<dbReference type="EMBL" id="AABEMN010000016">
    <property type="protein sequence ID" value="EAG9520342.1"/>
    <property type="molecule type" value="Genomic_DNA"/>
</dbReference>
<evidence type="ECO:0000313" key="38">
    <source>
        <dbReference type="EMBL" id="ECB9472321.1"/>
    </source>
</evidence>
<evidence type="ECO:0000313" key="49">
    <source>
        <dbReference type="EMBL" id="HAB8556691.1"/>
    </source>
</evidence>
<evidence type="ECO:0000313" key="46">
    <source>
        <dbReference type="EMBL" id="EDO0985614.1"/>
    </source>
</evidence>
<feature type="domain" description="Flagellar hook protein FlgE D2" evidence="6">
    <location>
        <begin position="186"/>
        <end position="285"/>
    </location>
</feature>
<dbReference type="Proteomes" id="UP000344343">
    <property type="component" value="Unassembled WGS sequence"/>
</dbReference>
<dbReference type="EMBL" id="AACJYH010000001">
    <property type="protein sequence ID" value="EAK8896418.1"/>
    <property type="molecule type" value="Genomic_DNA"/>
</dbReference>
<dbReference type="EMBL" id="AABEVT010000001">
    <property type="protein sequence ID" value="EAH0251342.1"/>
    <property type="molecule type" value="Genomic_DNA"/>
</dbReference>
<dbReference type="Proteomes" id="UP000528151">
    <property type="component" value="Unassembled WGS sequence"/>
</dbReference>
<reference evidence="43 88" key="6">
    <citation type="submission" date="2019-09" db="EMBL/GenBank/DDBJ databases">
        <authorList>
            <consortium name="PulseNet: The National Subtyping Network for Foodborne Disease Surveillance"/>
            <person name="Tarr C.L."/>
            <person name="Trees E."/>
            <person name="Katz L.S."/>
            <person name="Carleton-Romer H.A."/>
            <person name="Stroika S."/>
            <person name="Kucerova Z."/>
            <person name="Roache K.F."/>
            <person name="Sabol A.L."/>
            <person name="Besser J."/>
            <person name="Gerner-Smidt P."/>
        </authorList>
    </citation>
    <scope>NUCLEOTIDE SEQUENCE [LARGE SCALE GENOMIC DNA]</scope>
    <source>
        <strain evidence="8 65">2015L-6227</strain>
        <strain evidence="18 63">PNUSAL000134</strain>
        <strain evidence="12 69">PNUSAL000910</strain>
        <strain evidence="20 70">PNUSAL002180</strain>
        <strain evidence="21 85">PNUSAL002298</strain>
        <strain evidence="36 68">PNUSAL004402</strain>
        <strain evidence="43 88">PNUSAL005692</strain>
    </source>
</reference>
<dbReference type="EMBL" id="QXLS01000001">
    <property type="protein sequence ID" value="RKA10996.1"/>
    <property type="molecule type" value="Genomic_DNA"/>
</dbReference>
<dbReference type="Proteomes" id="UP000345329">
    <property type="component" value="Unassembled WGS sequence"/>
</dbReference>
<evidence type="ECO:0000313" key="98">
    <source>
        <dbReference type="Proteomes" id="UP000548278"/>
    </source>
</evidence>
<dbReference type="SUPFAM" id="SSF117143">
    <property type="entry name" value="Flagellar hook protein flgE"/>
    <property type="match status" value="1"/>
</dbReference>
<keyword evidence="3" id="KW-0975">Bacterial flagellum</keyword>
<evidence type="ECO:0000313" key="25">
    <source>
        <dbReference type="EMBL" id="EAG2997349.1"/>
    </source>
</evidence>
<dbReference type="EMBL" id="AANEHK010000004">
    <property type="protein sequence ID" value="EDO0985614.1"/>
    <property type="molecule type" value="Genomic_DNA"/>
</dbReference>
<dbReference type="OMA" id="QTRMDVV"/>
<evidence type="ECO:0000313" key="12">
    <source>
        <dbReference type="EMBL" id="EAC9039922.1"/>
    </source>
</evidence>
<dbReference type="Proteomes" id="UP000358545">
    <property type="component" value="Unassembled WGS sequence"/>
</dbReference>
<dbReference type="Proteomes" id="UP000566597">
    <property type="component" value="Unassembled WGS sequence"/>
</dbReference>
<evidence type="ECO:0000259" key="5">
    <source>
        <dbReference type="Pfam" id="PF06429"/>
    </source>
</evidence>
<dbReference type="Pfam" id="PF22692">
    <property type="entry name" value="LlgE_F_G_D1"/>
    <property type="match status" value="1"/>
</dbReference>
<dbReference type="EMBL" id="AABAGT010000006">
    <property type="protein sequence ID" value="EAG0866772.1"/>
    <property type="molecule type" value="Genomic_DNA"/>
</dbReference>
<feature type="domain" description="Flagellar hook protein FlgE/F/G-like D1" evidence="7">
    <location>
        <begin position="94"/>
        <end position="159"/>
    </location>
</feature>
<dbReference type="EMBL" id="AANDSR010000001">
    <property type="protein sequence ID" value="EDN9835531.1"/>
    <property type="molecule type" value="Genomic_DNA"/>
</dbReference>
<dbReference type="Proteomes" id="UP000467536">
    <property type="component" value="Unassembled WGS sequence"/>
</dbReference>
<evidence type="ECO:0000313" key="78">
    <source>
        <dbReference type="Proteomes" id="UP000403352"/>
    </source>
</evidence>
<dbReference type="EMBL" id="DAAIJL010000003">
    <property type="protein sequence ID" value="HAB8556691.1"/>
    <property type="molecule type" value="Genomic_DNA"/>
</dbReference>
<evidence type="ECO:0000313" key="24">
    <source>
        <dbReference type="EMBL" id="EAG2514097.1"/>
    </source>
</evidence>
<dbReference type="PANTHER" id="PTHR30435">
    <property type="entry name" value="FLAGELLAR PROTEIN"/>
    <property type="match status" value="1"/>
</dbReference>
<dbReference type="Proteomes" id="UP000455569">
    <property type="component" value="Unassembled WGS sequence"/>
</dbReference>
<dbReference type="Proteomes" id="UP000337746">
    <property type="component" value="Unassembled WGS sequence"/>
</dbReference>
<dbReference type="EMBL" id="AALEDS010000024">
    <property type="protein sequence ID" value="ECY6545614.1"/>
    <property type="molecule type" value="Genomic_DNA"/>
</dbReference>
<dbReference type="EMBL" id="AABDGJ010000003">
    <property type="protein sequence ID" value="EAG6990327.1"/>
    <property type="molecule type" value="Genomic_DNA"/>
</dbReference>
<reference evidence="79 89" key="5">
    <citation type="submission" date="2019-04" db="EMBL/GenBank/DDBJ databases">
        <authorList>
            <consortium name="GenomeTrakr network: Whole genome sequencing for foodborne pathogen traceback"/>
        </authorList>
    </citation>
    <scope>NUCLEOTIDE SEQUENCE [LARGE SCALE GENOMIC DNA]</scope>
    <source>
        <strain evidence="29 98">CFSAN004300</strain>
        <strain evidence="30 89">CFSAN072474</strain>
        <strain evidence="42 71">FLAG-55987</strain>
        <strain evidence="37 79">PHLUSALM00088</strain>
    </source>
</reference>
<dbReference type="EMBL" id="AAHZFY010000018">
    <property type="protein sequence ID" value="ECB9513897.1"/>
    <property type="molecule type" value="Genomic_DNA"/>
</dbReference>
<evidence type="ECO:0000313" key="50">
    <source>
        <dbReference type="EMBL" id="HAC0013828.1"/>
    </source>
</evidence>
<dbReference type="EMBL" id="AAAMZD010000001">
    <property type="protein sequence ID" value="EAD3791688.1"/>
    <property type="molecule type" value="Genomic_DNA"/>
</dbReference>
<reference evidence="55 96" key="9">
    <citation type="submission" date="2020-06" db="EMBL/GenBank/DDBJ databases">
        <title>Two Listeria outbreaks in Switzerland in 2018 and 2020.</title>
        <authorList>
            <person name="Stevens M.J.A."/>
            <person name="Bloemberg G."/>
            <person name="Nusch-Inderbinnen M."/>
            <person name="Stephan R."/>
        </authorList>
    </citation>
    <scope>NUCLEOTIDE SEQUENCE [LARGE SCALE GENOMIC DNA]</scope>
    <source>
        <strain evidence="55 96">N18-0707</strain>
    </source>
</reference>
<evidence type="ECO:0000313" key="52">
    <source>
        <dbReference type="EMBL" id="HAC1756296.1"/>
    </source>
</evidence>
<dbReference type="EMBL" id="AABEKY010000005">
    <property type="protein sequence ID" value="EAG9387954.1"/>
    <property type="molecule type" value="Genomic_DNA"/>
</dbReference>
<dbReference type="Proteomes" id="UP000368512">
    <property type="component" value="Unassembled WGS sequence"/>
</dbReference>
<dbReference type="Proteomes" id="UP000331186">
    <property type="component" value="Unassembled WGS sequence"/>
</dbReference>
<dbReference type="NCBIfam" id="NF004241">
    <property type="entry name" value="PRK05682.1-5"/>
    <property type="match status" value="1"/>
</dbReference>
<dbReference type="Proteomes" id="UP000843775">
    <property type="component" value="Unassembled WGS sequence"/>
</dbReference>
<evidence type="ECO:0000313" key="66">
    <source>
        <dbReference type="Proteomes" id="UP000344343"/>
    </source>
</evidence>
<evidence type="ECO:0000256" key="1">
    <source>
        <dbReference type="ARBA" id="ARBA00009677"/>
    </source>
</evidence>
<dbReference type="Proteomes" id="UP000393182">
    <property type="component" value="Unassembled WGS sequence"/>
</dbReference>
<evidence type="ECO:0000313" key="82">
    <source>
        <dbReference type="Proteomes" id="UP000455569"/>
    </source>
</evidence>
<evidence type="ECO:0000313" key="21">
    <source>
        <dbReference type="EMBL" id="EAG1892216.1"/>
    </source>
</evidence>
<sequence length="411" mass="42820">MNQTMYTAISGMNAFQQALSVTSNNIANANTTGYKKQSVVFNDLLYQNTMGSVAGGLYAGTNPMSFGSGSKIGAILTDYTAGSPTATGRNKDAALQGRGFFIAGDNAGGNIVYTRDGSFAVSDNNYLTTQQGKYVMGYATDKNGNVLNGNLQPIQIPLNSAIPGEATKNGSLSGNIPLDWGEKDTISSELSVYDNAGGKHKLQVNMKAATPDASGNVSYEYEIQMDGKALTPPVTGTLNYNAQGELTNPDALKNIQINSTVNGKQVNMGLNLSGLTNYGTNQVFSPTSDGKGAATVKDYAVTDSGYIAVSYSDGTVIPVAQLAVATFSNEDGLVKMGNGEYVPGLSSGDAVYGVAGQNGAGGISGSSLEGSNVDLSREFVNLMTYQSGFQGNTKVIRVADDVMKQIVNLIQ</sequence>
<evidence type="ECO:0000313" key="97">
    <source>
        <dbReference type="Proteomes" id="UP000546397"/>
    </source>
</evidence>
<evidence type="ECO:0000256" key="2">
    <source>
        <dbReference type="ARBA" id="ARBA00019015"/>
    </source>
</evidence>
<dbReference type="PROSITE" id="PS00588">
    <property type="entry name" value="FLAGELLA_BB_ROD"/>
    <property type="match status" value="1"/>
</dbReference>
<dbReference type="Proteomes" id="UP000544530">
    <property type="component" value="Unassembled WGS sequence"/>
</dbReference>
<evidence type="ECO:0000313" key="102">
    <source>
        <dbReference type="Proteomes" id="UP000841146"/>
    </source>
</evidence>
<dbReference type="Proteomes" id="UP000410967">
    <property type="component" value="Unassembled WGS sequence"/>
</dbReference>
<evidence type="ECO:0000313" key="29">
    <source>
        <dbReference type="EMBL" id="EAG6990327.1"/>
    </source>
</evidence>
<dbReference type="EMBL" id="DABJAN010000001">
    <property type="protein sequence ID" value="HAJ9592203.1"/>
    <property type="molecule type" value="Genomic_DNA"/>
</dbReference>
<evidence type="ECO:0000313" key="10">
    <source>
        <dbReference type="EMBL" id="EAC6548905.1"/>
    </source>
</evidence>
<comment type="subcellular location">
    <subcellularLocation>
        <location evidence="3">Bacterial flagellum basal body</location>
    </subcellularLocation>
</comment>
<gene>
    <name evidence="58" type="primary">flge</name>
    <name evidence="8" type="synonym">flgE</name>
    <name evidence="20" type="ORF">A8L61_05690</name>
    <name evidence="29" type="ORF">AB917_06965</name>
    <name evidence="8" type="ORF">ABZ57_02130</name>
    <name evidence="59" type="ORF">AE233_02033</name>
    <name evidence="57" type="ORF">AJL21_10690</name>
    <name evidence="56" type="ORF">AJL21_15705</name>
    <name evidence="17" type="ORF">ART25_00340</name>
    <name evidence="9" type="ORF">ARY78_02670</name>
    <name evidence="24" type="ORF">B1N52_02905</name>
    <name evidence="23" type="ORF">B1S26_02970</name>
    <name evidence="25" type="ORF">B5K54_08600</name>
    <name evidence="21" type="ORF">BB997_01180</name>
    <name evidence="41" type="ORF">BCZ19_02935</name>
    <name evidence="22" type="ORF">BCZ21_01975</name>
    <name evidence="27" type="ORF">CA369_03080</name>
    <name evidence="26" type="ORF">CAV64_11315</name>
    <name evidence="30" type="ORF">CW845_10700</name>
    <name evidence="33" type="ORF">D4920_03185</name>
    <name evidence="31" type="ORF">D4B11_11215</name>
    <name evidence="32" type="ORF">D4U23_02950</name>
    <name evidence="34" type="ORF">D5N24_00495</name>
    <name evidence="36" type="ORF">D7104_01765</name>
    <name evidence="28" type="ORF">DCT16_01180</name>
    <name evidence="11" type="ORF">DQ70_01155</name>
    <name evidence="10" type="ORF">DU018_11135</name>
    <name evidence="58" type="ORF">DYZ80_00528</name>
    <name evidence="19" type="ORF">E1W56_01460</name>
    <name evidence="35" type="ORF">E5F58_02935</name>
    <name evidence="16" type="ORF">EX365_02715</name>
    <name evidence="15" type="ORF">EXZ73_13000</name>
    <name evidence="42" type="ORF">F6436_14980</name>
    <name evidence="43" type="ORF">F6515_09470</name>
    <name evidence="37" type="ORF">FA835_10190</name>
    <name evidence="39" type="ORF">FLQ97_09115</name>
    <name evidence="38" type="ORF">FLR03_01355</name>
    <name evidence="40" type="ORF">FNX40_02855</name>
    <name evidence="46" type="ORF">FV747_06315</name>
    <name evidence="47" type="ORF">G3O21_000899</name>
    <name evidence="48" type="ORF">GHH22_09235</name>
    <name evidence="52" type="ORF">GI949_15090</name>
    <name evidence="45" type="ORF">GJW51_02490</name>
    <name evidence="44" type="ORF">GQG13_01370</name>
    <name evidence="49" type="ORF">GYS09_05210</name>
    <name evidence="50" type="ORF">GYX23_12595</name>
    <name evidence="51" type="ORF">GYY14_01970</name>
    <name evidence="53" type="ORF">HQN34_000369</name>
    <name evidence="55" type="ORF">HZJ64_01845</name>
    <name evidence="54" type="ORF">IP987_002336</name>
    <name evidence="12" type="ORF">KV70_06870</name>
    <name evidence="13" type="ORF">QD52_02710</name>
    <name evidence="14" type="ORF">UI29_02735</name>
    <name evidence="18" type="ORF">Y261_13150</name>
</gene>
<dbReference type="EMBL" id="AAAIXK010000001">
    <property type="protein sequence ID" value="EAC5549332.1"/>
    <property type="molecule type" value="Genomic_DNA"/>
</dbReference>
<dbReference type="EMBL" id="DAAEEB010000005">
    <property type="protein sequence ID" value="HAA8053339.1"/>
    <property type="molecule type" value="Genomic_DNA"/>
</dbReference>
<dbReference type="Proteomes" id="UP000280270">
    <property type="component" value="Unassembled WGS sequence"/>
</dbReference>
<feature type="domain" description="Flagellar basal body rod protein N-terminal" evidence="4">
    <location>
        <begin position="5"/>
        <end position="35"/>
    </location>
</feature>
<dbReference type="Pfam" id="PF07559">
    <property type="entry name" value="FlgE_D2"/>
    <property type="match status" value="1"/>
</dbReference>
<name>A0A0B8QTK7_LISMN</name>